<proteinExistence type="predicted"/>
<dbReference type="InterPro" id="IPR006674">
    <property type="entry name" value="HD_domain"/>
</dbReference>
<dbReference type="Pfam" id="PF01966">
    <property type="entry name" value="HD"/>
    <property type="match status" value="1"/>
</dbReference>
<evidence type="ECO:0000259" key="1">
    <source>
        <dbReference type="Pfam" id="PF01966"/>
    </source>
</evidence>
<protein>
    <submittedName>
        <fullName evidence="2">HD domain-containing protein</fullName>
    </submittedName>
</protein>
<sequence length="538" mass="60814">MIDFNEYKKYFDDYAARYDHTDGRVALKIVHTYAVVSVMENLCQKRLLPPHTAGLALLCALFHDIGRFEQLKQYDTFLDHKSVDHASLSCRVLRENHVLDRLPETDREAVLTAIENHNKLRIDPTVTAAASSCPDDAQSLRAPGPCCSAGEVLELCRLIRDADKCDIFRVFATDDMTDVVGASEEEISRETITPEVMEALRDHVSVDRRARKTHLDQWIGFLCFVFDLNYRESIQIVKEQGYYRKPFERTDFKNPAARALVHEALGTVDLYMETFGQTIPDALREFFQDHPKMALAFSGGTDSAYLLYAARACDCHVRAYYAASPFQPAFELEDAKKLAVSLKAEMTILPLNVLELSAVRENPSDRCYHCKNAIFSRILEAAEKDGFLEVMDGTNASDDAGDRPGMRALRELRVLSPLRVCGVTKKALREYSRNAGLFTWNKPAYACLATRVPTGCSIDPEILKKIERAETGLTRLGFSDFRVRVWKDPAGQDSWNARLQLTESQFYLLAGKRLEVLELLKPDFSQVLLDLSARSVTI</sequence>
<dbReference type="PANTHER" id="PTHR43169">
    <property type="entry name" value="EXSB FAMILY PROTEIN"/>
    <property type="match status" value="1"/>
</dbReference>
<dbReference type="PANTHER" id="PTHR43169:SF2">
    <property type="entry name" value="NAD_GMP SYNTHASE DOMAIN-CONTAINING PROTEIN"/>
    <property type="match status" value="1"/>
</dbReference>
<dbReference type="Gene3D" id="1.10.3210.10">
    <property type="entry name" value="Hypothetical protein af1432"/>
    <property type="match status" value="1"/>
</dbReference>
<dbReference type="InterPro" id="IPR005232">
    <property type="entry name" value="LarE"/>
</dbReference>
<accession>A0ABR7NQV3</accession>
<dbReference type="InterPro" id="IPR014729">
    <property type="entry name" value="Rossmann-like_a/b/a_fold"/>
</dbReference>
<dbReference type="CDD" id="cd00077">
    <property type="entry name" value="HDc"/>
    <property type="match status" value="1"/>
</dbReference>
<dbReference type="CDD" id="cd01990">
    <property type="entry name" value="LarE-like"/>
    <property type="match status" value="1"/>
</dbReference>
<organism evidence="2 3">
    <name type="scientific">Enterocloster hominis</name>
    <name type="common">ex Liu et al. 2021</name>
    <dbReference type="NCBI Taxonomy" id="2763663"/>
    <lineage>
        <taxon>Bacteria</taxon>
        <taxon>Bacillati</taxon>
        <taxon>Bacillota</taxon>
        <taxon>Clostridia</taxon>
        <taxon>Lachnospirales</taxon>
        <taxon>Lachnospiraceae</taxon>
        <taxon>Enterocloster</taxon>
    </lineage>
</organism>
<dbReference type="EMBL" id="JACRTJ010000011">
    <property type="protein sequence ID" value="MBC8598493.1"/>
    <property type="molecule type" value="Genomic_DNA"/>
</dbReference>
<evidence type="ECO:0000313" key="2">
    <source>
        <dbReference type="EMBL" id="MBC8598493.1"/>
    </source>
</evidence>
<dbReference type="InterPro" id="IPR003607">
    <property type="entry name" value="HD/PDEase_dom"/>
</dbReference>
<reference evidence="2 3" key="1">
    <citation type="submission" date="2020-08" db="EMBL/GenBank/DDBJ databases">
        <title>Genome public.</title>
        <authorList>
            <person name="Liu C."/>
            <person name="Sun Q."/>
        </authorList>
    </citation>
    <scope>NUCLEOTIDE SEQUENCE [LARGE SCALE GENOMIC DNA]</scope>
    <source>
        <strain evidence="2 3">BX10</strain>
    </source>
</reference>
<feature type="domain" description="HD" evidence="1">
    <location>
        <begin position="31"/>
        <end position="166"/>
    </location>
</feature>
<comment type="caution">
    <text evidence="2">The sequence shown here is derived from an EMBL/GenBank/DDBJ whole genome shotgun (WGS) entry which is preliminary data.</text>
</comment>
<keyword evidence="3" id="KW-1185">Reference proteome</keyword>
<dbReference type="InterPro" id="IPR052188">
    <property type="entry name" value="Ni-pincer_cofactor_biosynth"/>
</dbReference>
<dbReference type="SUPFAM" id="SSF109604">
    <property type="entry name" value="HD-domain/PDEase-like"/>
    <property type="match status" value="1"/>
</dbReference>
<dbReference type="Proteomes" id="UP000647491">
    <property type="component" value="Unassembled WGS sequence"/>
</dbReference>
<dbReference type="RefSeq" id="WP_262427097.1">
    <property type="nucleotide sequence ID" value="NZ_JACRTJ010000011.1"/>
</dbReference>
<gene>
    <name evidence="2" type="ORF">H8708_04480</name>
</gene>
<name>A0ABR7NQV3_9FIRM</name>
<evidence type="ECO:0000313" key="3">
    <source>
        <dbReference type="Proteomes" id="UP000647491"/>
    </source>
</evidence>
<dbReference type="SUPFAM" id="SSF52402">
    <property type="entry name" value="Adenine nucleotide alpha hydrolases-like"/>
    <property type="match status" value="1"/>
</dbReference>
<dbReference type="Gene3D" id="3.40.50.620">
    <property type="entry name" value="HUPs"/>
    <property type="match status" value="1"/>
</dbReference>